<organism evidence="6 7">
    <name type="scientific">Rhodoferax saidenbachensis</name>
    <dbReference type="NCBI Taxonomy" id="1484693"/>
    <lineage>
        <taxon>Bacteria</taxon>
        <taxon>Pseudomonadati</taxon>
        <taxon>Pseudomonadota</taxon>
        <taxon>Betaproteobacteria</taxon>
        <taxon>Burkholderiales</taxon>
        <taxon>Comamonadaceae</taxon>
        <taxon>Rhodoferax</taxon>
    </lineage>
</organism>
<comment type="similarity">
    <text evidence="4">Belongs to the cyclic nucleotide phosphodiesterase class-III family.</text>
</comment>
<dbReference type="CDD" id="cd07402">
    <property type="entry name" value="MPP_GpdQ"/>
    <property type="match status" value="1"/>
</dbReference>
<feature type="domain" description="Calcineurin-like phosphoesterase" evidence="5">
    <location>
        <begin position="1"/>
        <end position="197"/>
    </location>
</feature>
<dbReference type="Gene3D" id="3.30.750.180">
    <property type="entry name" value="GpdQ, beta-strand dimerisation domain"/>
    <property type="match status" value="1"/>
</dbReference>
<keyword evidence="1" id="KW-0479">Metal-binding</keyword>
<keyword evidence="7" id="KW-1185">Reference proteome</keyword>
<proteinExistence type="inferred from homology"/>
<gene>
    <name evidence="6" type="ORF">J2X15_000686</name>
</gene>
<evidence type="ECO:0000313" key="6">
    <source>
        <dbReference type="EMBL" id="MDR7305420.1"/>
    </source>
</evidence>
<evidence type="ECO:0000259" key="5">
    <source>
        <dbReference type="Pfam" id="PF00149"/>
    </source>
</evidence>
<dbReference type="InterPro" id="IPR026575">
    <property type="entry name" value="GpdQ/CpdA-like"/>
</dbReference>
<dbReference type="InterPro" id="IPR029052">
    <property type="entry name" value="Metallo-depent_PP-like"/>
</dbReference>
<dbReference type="Proteomes" id="UP001268089">
    <property type="component" value="Unassembled WGS sequence"/>
</dbReference>
<protein>
    <submittedName>
        <fullName evidence="6">3',5'-cyclic AMP phosphodiesterase CpdA</fullName>
    </submittedName>
</protein>
<dbReference type="InterPro" id="IPR050884">
    <property type="entry name" value="CNP_phosphodiesterase-III"/>
</dbReference>
<evidence type="ECO:0000256" key="2">
    <source>
        <dbReference type="ARBA" id="ARBA00022801"/>
    </source>
</evidence>
<dbReference type="EMBL" id="JAVDXO010000001">
    <property type="protein sequence ID" value="MDR7305420.1"/>
    <property type="molecule type" value="Genomic_DNA"/>
</dbReference>
<dbReference type="InterPro" id="IPR004843">
    <property type="entry name" value="Calcineurin-like_PHP"/>
</dbReference>
<sequence length="264" mass="29133">MLIAQLSDLHVRPPGELYRGVADSNRALTDAIIHLHQLDRRPDLVVITGDLVDYGEPEEYAHAHTLLSQLTIPYAVLPGNHDHREQFRTAFADHAYLPMDGPLHYCVDDYAVRIIALDSCVPGQHHGDVDAAGLQWLQTTLQANPHKPTLVLLHHPPFVSGIPYLDEYAYRDPAPLEAVLHTATNVEAVLCGHVHRPMVRRWAGTVVASCPSTTTEIALQLAPDAAPQSYIGPAACMLHLWNPAHGLVSHISYIGQYPGPYPFF</sequence>
<evidence type="ECO:0000313" key="7">
    <source>
        <dbReference type="Proteomes" id="UP001268089"/>
    </source>
</evidence>
<dbReference type="InterPro" id="IPR042281">
    <property type="entry name" value="GpdQ_beta-strand"/>
</dbReference>
<comment type="caution">
    <text evidence="6">The sequence shown here is derived from an EMBL/GenBank/DDBJ whole genome shotgun (WGS) entry which is preliminary data.</text>
</comment>
<evidence type="ECO:0000256" key="4">
    <source>
        <dbReference type="ARBA" id="ARBA00025742"/>
    </source>
</evidence>
<name>A0ABU1ZIP7_9BURK</name>
<keyword evidence="2" id="KW-0378">Hydrolase</keyword>
<dbReference type="PANTHER" id="PTHR42988:SF2">
    <property type="entry name" value="CYCLIC NUCLEOTIDE PHOSPHODIESTERASE CBUA0032-RELATED"/>
    <property type="match status" value="1"/>
</dbReference>
<reference evidence="6 7" key="1">
    <citation type="submission" date="2023-07" db="EMBL/GenBank/DDBJ databases">
        <title>Sorghum-associated microbial communities from plants grown in Nebraska, USA.</title>
        <authorList>
            <person name="Schachtman D."/>
        </authorList>
    </citation>
    <scope>NUCLEOTIDE SEQUENCE [LARGE SCALE GENOMIC DNA]</scope>
    <source>
        <strain evidence="6 7">BE308</strain>
    </source>
</reference>
<dbReference type="PANTHER" id="PTHR42988">
    <property type="entry name" value="PHOSPHOHYDROLASE"/>
    <property type="match status" value="1"/>
</dbReference>
<dbReference type="Pfam" id="PF00149">
    <property type="entry name" value="Metallophos"/>
    <property type="match status" value="1"/>
</dbReference>
<dbReference type="RefSeq" id="WP_310339507.1">
    <property type="nucleotide sequence ID" value="NZ_JAVDXO010000001.1"/>
</dbReference>
<keyword evidence="3" id="KW-0408">Iron</keyword>
<evidence type="ECO:0000256" key="3">
    <source>
        <dbReference type="ARBA" id="ARBA00023004"/>
    </source>
</evidence>
<dbReference type="SUPFAM" id="SSF56300">
    <property type="entry name" value="Metallo-dependent phosphatases"/>
    <property type="match status" value="1"/>
</dbReference>
<dbReference type="Gene3D" id="3.60.21.40">
    <property type="entry name" value="GpdQ, catalytic alpha/beta sandwich domain"/>
    <property type="match status" value="1"/>
</dbReference>
<accession>A0ABU1ZIP7</accession>
<evidence type="ECO:0000256" key="1">
    <source>
        <dbReference type="ARBA" id="ARBA00022723"/>
    </source>
</evidence>
<dbReference type="InterPro" id="IPR042283">
    <property type="entry name" value="GpdQ_catalytic"/>
</dbReference>